<protein>
    <submittedName>
        <fullName evidence="2">Putative transcriptional activator ChrR</fullName>
    </submittedName>
</protein>
<dbReference type="Gene3D" id="2.60.120.10">
    <property type="entry name" value="Jelly Rolls"/>
    <property type="match status" value="1"/>
</dbReference>
<organism evidence="2 3">
    <name type="scientific">Pseudomonas syringae pv. actinidiae</name>
    <dbReference type="NCBI Taxonomy" id="103796"/>
    <lineage>
        <taxon>Bacteria</taxon>
        <taxon>Pseudomonadati</taxon>
        <taxon>Pseudomonadota</taxon>
        <taxon>Gammaproteobacteria</taxon>
        <taxon>Pseudomonadales</taxon>
        <taxon>Pseudomonadaceae</taxon>
        <taxon>Pseudomonas</taxon>
        <taxon>Pseudomonas syringae</taxon>
    </lineage>
</organism>
<evidence type="ECO:0000313" key="3">
    <source>
        <dbReference type="Proteomes" id="UP000281806"/>
    </source>
</evidence>
<sequence length="238" mass="25902">MVPAPGVSKIAFADRGIMMSPRHHPDDATLVSYAAGALSQVLAVVTAAHLERCAECRARLRQAEEIGGVLMQQHISSVVPLKGRSAMLARLDEQQTGAEPSMYSMPAANQDPDLLPACLHAHFGRQLSTLKWKTLVPGVQRVRAQGIEQGKLMLLKIAPGVSMPVHSHDSGEMTMVLKGAYHDIQGAFGLNDVADLDSHIQHQPVAYPDRECICVLATESRLRFHGLLARMMQPFFGI</sequence>
<feature type="domain" description="ChrR-like cupin" evidence="1">
    <location>
        <begin position="125"/>
        <end position="218"/>
    </location>
</feature>
<proteinExistence type="predicted"/>
<dbReference type="InterPro" id="IPR041916">
    <property type="entry name" value="Anti_sigma_zinc_sf"/>
</dbReference>
<reference evidence="2 3" key="1">
    <citation type="submission" date="2018-08" db="EMBL/GenBank/DDBJ databases">
        <title>Recombination of ecologically and evolutionarily significant loci maintains genetic cohesion in the Pseudomonas syringae species complex.</title>
        <authorList>
            <person name="Dillon M."/>
            <person name="Thakur S."/>
            <person name="Almeida R.N.D."/>
            <person name="Weir B.S."/>
            <person name="Guttman D.S."/>
        </authorList>
    </citation>
    <scope>NUCLEOTIDE SEQUENCE [LARGE SCALE GENOMIC DNA]</scope>
    <source>
        <strain evidence="2 3">ICMP 19198</strain>
    </source>
</reference>
<comment type="caution">
    <text evidence="2">The sequence shown here is derived from an EMBL/GenBank/DDBJ whole genome shotgun (WGS) entry which is preliminary data.</text>
</comment>
<dbReference type="EMBL" id="RBRZ01000070">
    <property type="protein sequence ID" value="RMR56985.1"/>
    <property type="molecule type" value="Genomic_DNA"/>
</dbReference>
<dbReference type="InterPro" id="IPR014710">
    <property type="entry name" value="RmlC-like_jellyroll"/>
</dbReference>
<dbReference type="InterPro" id="IPR025979">
    <property type="entry name" value="ChrR-like_cupin_dom"/>
</dbReference>
<dbReference type="SUPFAM" id="SSF51182">
    <property type="entry name" value="RmlC-like cupins"/>
    <property type="match status" value="1"/>
</dbReference>
<dbReference type="CDD" id="cd20301">
    <property type="entry name" value="cupin_ChrR"/>
    <property type="match status" value="1"/>
</dbReference>
<dbReference type="Gene3D" id="1.10.10.1320">
    <property type="entry name" value="Anti-sigma factor, zinc-finger domain"/>
    <property type="match status" value="1"/>
</dbReference>
<evidence type="ECO:0000259" key="1">
    <source>
        <dbReference type="Pfam" id="PF12973"/>
    </source>
</evidence>
<dbReference type="AlphaFoldDB" id="A0A7Z6Y372"/>
<dbReference type="InterPro" id="IPR011051">
    <property type="entry name" value="RmlC_Cupin_sf"/>
</dbReference>
<dbReference type="NCBIfam" id="TIGR02451">
    <property type="entry name" value="anti_sig_ChrR"/>
    <property type="match status" value="1"/>
</dbReference>
<dbReference type="Proteomes" id="UP000281806">
    <property type="component" value="Unassembled WGS sequence"/>
</dbReference>
<accession>A0A7Z6Y372</accession>
<dbReference type="InterPro" id="IPR012807">
    <property type="entry name" value="Anti-sigma_ChrR"/>
</dbReference>
<gene>
    <name evidence="2" type="ORF">ALP83_05293</name>
</gene>
<name>A0A7Z6Y372_PSESF</name>
<dbReference type="Pfam" id="PF12973">
    <property type="entry name" value="Cupin_7"/>
    <property type="match status" value="1"/>
</dbReference>
<evidence type="ECO:0000313" key="2">
    <source>
        <dbReference type="EMBL" id="RMR56985.1"/>
    </source>
</evidence>